<dbReference type="Proteomes" id="UP000195772">
    <property type="component" value="Unassembled WGS sequence"/>
</dbReference>
<dbReference type="RefSeq" id="WP_087403118.1">
    <property type="nucleotide sequence ID" value="NZ_AP025562.1"/>
</dbReference>
<evidence type="ECO:0000313" key="1">
    <source>
        <dbReference type="EMBL" id="OUN02358.1"/>
    </source>
</evidence>
<organism evidence="1 2">
    <name type="scientific">Alistipes onderdonkii</name>
    <dbReference type="NCBI Taxonomy" id="328813"/>
    <lineage>
        <taxon>Bacteria</taxon>
        <taxon>Pseudomonadati</taxon>
        <taxon>Bacteroidota</taxon>
        <taxon>Bacteroidia</taxon>
        <taxon>Bacteroidales</taxon>
        <taxon>Rikenellaceae</taxon>
        <taxon>Alistipes</taxon>
    </lineage>
</organism>
<gene>
    <name evidence="1" type="ORF">B5G41_11830</name>
</gene>
<reference evidence="2" key="1">
    <citation type="submission" date="2017-04" db="EMBL/GenBank/DDBJ databases">
        <title>Function of individual gut microbiota members based on whole genome sequencing of pure cultures obtained from chicken caecum.</title>
        <authorList>
            <person name="Medvecky M."/>
            <person name="Cejkova D."/>
            <person name="Polansky O."/>
            <person name="Karasova D."/>
            <person name="Kubasova T."/>
            <person name="Cizek A."/>
            <person name="Rychlik I."/>
        </authorList>
    </citation>
    <scope>NUCLEOTIDE SEQUENCE [LARGE SCALE GENOMIC DNA]</scope>
    <source>
        <strain evidence="2">An90</strain>
    </source>
</reference>
<accession>A0A1Y3QVS1</accession>
<name>A0A1Y3QVS1_9BACT</name>
<proteinExistence type="predicted"/>
<dbReference type="AlphaFoldDB" id="A0A1Y3QVS1"/>
<dbReference type="EMBL" id="NFHB01000008">
    <property type="protein sequence ID" value="OUN02358.1"/>
    <property type="molecule type" value="Genomic_DNA"/>
</dbReference>
<protein>
    <submittedName>
        <fullName evidence="1">Uncharacterized protein</fullName>
    </submittedName>
</protein>
<comment type="caution">
    <text evidence="1">The sequence shown here is derived from an EMBL/GenBank/DDBJ whole genome shotgun (WGS) entry which is preliminary data.</text>
</comment>
<dbReference type="OrthoDB" id="9896at171550"/>
<sequence length="67" mass="7184">MTLTQLTTMIGSGTVHDLSGREVENVDFKSCLRNATTGEAGSRLRLCCRILSSGIPVPIPGNPIRNQ</sequence>
<evidence type="ECO:0000313" key="2">
    <source>
        <dbReference type="Proteomes" id="UP000195772"/>
    </source>
</evidence>